<evidence type="ECO:0000313" key="2">
    <source>
        <dbReference type="EMBL" id="ANB51078.1"/>
    </source>
</evidence>
<protein>
    <submittedName>
        <fullName evidence="2">Uncharacterized protein</fullName>
    </submittedName>
</protein>
<organism evidence="2 3">
    <name type="scientific">Powai lake megavirus</name>
    <dbReference type="NCBI Taxonomy" id="1842663"/>
    <lineage>
        <taxon>Viruses</taxon>
        <taxon>Varidnaviria</taxon>
        <taxon>Bamfordvirae</taxon>
        <taxon>Nucleocytoviricota</taxon>
        <taxon>Megaviricetes</taxon>
        <taxon>Imitervirales</taxon>
        <taxon>Mimiviridae</taxon>
        <taxon>Megamimivirinae</taxon>
        <taxon>Megavirus</taxon>
        <taxon>Megavirus powaiense</taxon>
    </lineage>
</organism>
<feature type="compositionally biased region" description="Low complexity" evidence="1">
    <location>
        <begin position="53"/>
        <end position="63"/>
    </location>
</feature>
<dbReference type="GeneID" id="80513440"/>
<evidence type="ECO:0000256" key="1">
    <source>
        <dbReference type="SAM" id="MobiDB-lite"/>
    </source>
</evidence>
<dbReference type="Proteomes" id="UP000241365">
    <property type="component" value="Segment"/>
</dbReference>
<evidence type="ECO:0000313" key="3">
    <source>
        <dbReference type="Proteomes" id="UP000241365"/>
    </source>
</evidence>
<feature type="region of interest" description="Disordered" evidence="1">
    <location>
        <begin position="46"/>
        <end position="82"/>
    </location>
</feature>
<dbReference type="RefSeq" id="YP_010776829.1">
    <property type="nucleotide sequence ID" value="NC_075034.1"/>
</dbReference>
<accession>A0A160ERA1</accession>
<sequence length="207" mass="24262">MSIDSHDPKLENLVDKFELETKLNSISGSLNNKDFTNLVDYLLENPEKDGTKENNTTNKENNNLESEHTIDSRPITENQNDDIESKYMAEYSKKQLEEKYIEEDLCLRDAYKYLTSVEKEIFMSMKSDKKNRVNYYHSIDEIMEEKMFTYHDYFLTPMFNSNITLIDRLVPITKLTFGGKITIDNESTSDNESVLDDDFYSSMNEVD</sequence>
<keyword evidence="3" id="KW-1185">Reference proteome</keyword>
<proteinExistence type="predicted"/>
<dbReference type="EMBL" id="KU877344">
    <property type="protein sequence ID" value="ANB51078.1"/>
    <property type="molecule type" value="Genomic_DNA"/>
</dbReference>
<reference evidence="2 3" key="1">
    <citation type="journal article" date="2016" name="Genome Announc.">
        <title>Complete Genome Sequence of a New Megavirus Family Member Isolated from an Inland Water Lake for the First Time in India.</title>
        <authorList>
            <person name="Chatterjee A."/>
            <person name="Ali F."/>
            <person name="Bange D."/>
            <person name="Kondabagil K."/>
        </authorList>
    </citation>
    <scope>NUCLEOTIDE SEQUENCE [LARGE SCALE GENOMIC DNA]</scope>
    <source>
        <strain evidence="2">1</strain>
    </source>
</reference>
<name>A0A160ERA1_9VIRU</name>
<dbReference type="KEGG" id="vg:80513440"/>